<sequence length="104" mass="11488">MKSIIALLALTATAAVAVEPDTFVCSKGGEERRIEVQYPSGESLPCEVSYQKYGGVETLWTAHNTEGYCFVRALELVEKHRGWGWQCEQQAAEVEIKAAHSVTQ</sequence>
<reference evidence="2 3" key="1">
    <citation type="submission" date="2020-04" db="EMBL/GenBank/DDBJ databases">
        <title>Ferrimonas sp. S7 isolated from sea water.</title>
        <authorList>
            <person name="Bae S.S."/>
            <person name="Baek K."/>
        </authorList>
    </citation>
    <scope>NUCLEOTIDE SEQUENCE [LARGE SCALE GENOMIC DNA]</scope>
    <source>
        <strain evidence="2 3">S7</strain>
    </source>
</reference>
<evidence type="ECO:0000256" key="1">
    <source>
        <dbReference type="SAM" id="SignalP"/>
    </source>
</evidence>
<proteinExistence type="predicted"/>
<evidence type="ECO:0000313" key="2">
    <source>
        <dbReference type="EMBL" id="QIZ78583.1"/>
    </source>
</evidence>
<dbReference type="AlphaFoldDB" id="A0A6H1UJU3"/>
<organism evidence="2 3">
    <name type="scientific">Ferrimonas lipolytica</name>
    <dbReference type="NCBI Taxonomy" id="2724191"/>
    <lineage>
        <taxon>Bacteria</taxon>
        <taxon>Pseudomonadati</taxon>
        <taxon>Pseudomonadota</taxon>
        <taxon>Gammaproteobacteria</taxon>
        <taxon>Alteromonadales</taxon>
        <taxon>Ferrimonadaceae</taxon>
        <taxon>Ferrimonas</taxon>
    </lineage>
</organism>
<evidence type="ECO:0008006" key="4">
    <source>
        <dbReference type="Google" id="ProtNLM"/>
    </source>
</evidence>
<dbReference type="KEGG" id="fes:HER31_17755"/>
<protein>
    <recommendedName>
        <fullName evidence="4">SH3 domain-containing protein</fullName>
    </recommendedName>
</protein>
<accession>A0A6H1UJU3</accession>
<feature type="signal peptide" evidence="1">
    <location>
        <begin position="1"/>
        <end position="17"/>
    </location>
</feature>
<keyword evidence="3" id="KW-1185">Reference proteome</keyword>
<keyword evidence="1" id="KW-0732">Signal</keyword>
<feature type="chain" id="PRO_5026274988" description="SH3 domain-containing protein" evidence="1">
    <location>
        <begin position="18"/>
        <end position="104"/>
    </location>
</feature>
<dbReference type="EMBL" id="CP051180">
    <property type="protein sequence ID" value="QIZ78583.1"/>
    <property type="molecule type" value="Genomic_DNA"/>
</dbReference>
<gene>
    <name evidence="2" type="ORF">HER31_17755</name>
</gene>
<dbReference type="RefSeq" id="WP_168662685.1">
    <property type="nucleotide sequence ID" value="NZ_CP051180.1"/>
</dbReference>
<dbReference type="Proteomes" id="UP000501602">
    <property type="component" value="Chromosome"/>
</dbReference>
<evidence type="ECO:0000313" key="3">
    <source>
        <dbReference type="Proteomes" id="UP000501602"/>
    </source>
</evidence>
<name>A0A6H1UJU3_9GAMM</name>